<name>A0A1Q3G3Z0_CULTA</name>
<dbReference type="FunFam" id="3.40.50.1820:FF:000092">
    <property type="entry name" value="Carboxylic ester hydrolase"/>
    <property type="match status" value="1"/>
</dbReference>
<reference evidence="9" key="1">
    <citation type="submission" date="2017-01" db="EMBL/GenBank/DDBJ databases">
        <title>A deep insight into the sialotranscriptome of adult male and female Cluex tarsalis mosquitoes.</title>
        <authorList>
            <person name="Ribeiro J.M."/>
            <person name="Moreira F."/>
            <person name="Bernard K.A."/>
            <person name="Calvo E."/>
        </authorList>
    </citation>
    <scope>NUCLEOTIDE SEQUENCE</scope>
    <source>
        <strain evidence="9">Kern County</strain>
        <tissue evidence="9">Salivary glands</tissue>
    </source>
</reference>
<evidence type="ECO:0000256" key="7">
    <source>
        <dbReference type="RuleBase" id="RU361235"/>
    </source>
</evidence>
<evidence type="ECO:0000256" key="1">
    <source>
        <dbReference type="ARBA" id="ARBA00005964"/>
    </source>
</evidence>
<keyword evidence="3" id="KW-0719">Serine esterase</keyword>
<dbReference type="Gene3D" id="3.40.50.1820">
    <property type="entry name" value="alpha/beta hydrolase"/>
    <property type="match status" value="1"/>
</dbReference>
<evidence type="ECO:0000259" key="8">
    <source>
        <dbReference type="Pfam" id="PF00135"/>
    </source>
</evidence>
<dbReference type="PANTHER" id="PTHR43142">
    <property type="entry name" value="CARBOXYLIC ESTER HYDROLASE"/>
    <property type="match status" value="1"/>
</dbReference>
<dbReference type="PROSITE" id="PS01173">
    <property type="entry name" value="LIPASE_GDXG_HIS"/>
    <property type="match status" value="1"/>
</dbReference>
<organism evidence="9">
    <name type="scientific">Culex tarsalis</name>
    <name type="common">Encephalitis mosquito</name>
    <dbReference type="NCBI Taxonomy" id="7177"/>
    <lineage>
        <taxon>Eukaryota</taxon>
        <taxon>Metazoa</taxon>
        <taxon>Ecdysozoa</taxon>
        <taxon>Arthropoda</taxon>
        <taxon>Hexapoda</taxon>
        <taxon>Insecta</taxon>
        <taxon>Pterygota</taxon>
        <taxon>Neoptera</taxon>
        <taxon>Endopterygota</taxon>
        <taxon>Diptera</taxon>
        <taxon>Nematocera</taxon>
        <taxon>Culicoidea</taxon>
        <taxon>Culicidae</taxon>
        <taxon>Culicinae</taxon>
        <taxon>Culicini</taxon>
        <taxon>Culex</taxon>
        <taxon>Culex</taxon>
    </lineage>
</organism>
<dbReference type="AlphaFoldDB" id="A0A1Q3G3Z0"/>
<dbReference type="InterPro" id="IPR002018">
    <property type="entry name" value="CarbesteraseB"/>
</dbReference>
<feature type="domain" description="Carboxylesterase type B" evidence="8">
    <location>
        <begin position="88"/>
        <end position="624"/>
    </location>
</feature>
<dbReference type="PROSITE" id="PS00122">
    <property type="entry name" value="CARBOXYLESTERASE_B_1"/>
    <property type="match status" value="1"/>
</dbReference>
<feature type="signal peptide" evidence="7">
    <location>
        <begin position="1"/>
        <end position="20"/>
    </location>
</feature>
<comment type="similarity">
    <text evidence="1 7">Belongs to the type-B carboxylesterase/lipase family.</text>
</comment>
<proteinExistence type="inferred from homology"/>
<dbReference type="EC" id="3.1.1.-" evidence="7"/>
<comment type="similarity">
    <text evidence="2">Belongs to the 'GDXG' lipolytic enzyme family.</text>
</comment>
<accession>A0A1Q3G3Z0</accession>
<dbReference type="PANTHER" id="PTHR43142:SF1">
    <property type="entry name" value="CARBOXYLIC ESTER HYDROLASE"/>
    <property type="match status" value="1"/>
</dbReference>
<dbReference type="InterPro" id="IPR019826">
    <property type="entry name" value="Carboxylesterase_B_AS"/>
</dbReference>
<dbReference type="Pfam" id="PF00135">
    <property type="entry name" value="COesterase"/>
    <property type="match status" value="1"/>
</dbReference>
<evidence type="ECO:0000313" key="9">
    <source>
        <dbReference type="EMBL" id="JAV34525.1"/>
    </source>
</evidence>
<evidence type="ECO:0000256" key="5">
    <source>
        <dbReference type="ARBA" id="ARBA00023157"/>
    </source>
</evidence>
<keyword evidence="7" id="KW-0732">Signal</keyword>
<dbReference type="InterPro" id="IPR019819">
    <property type="entry name" value="Carboxylesterase_B_CS"/>
</dbReference>
<evidence type="ECO:0000256" key="3">
    <source>
        <dbReference type="ARBA" id="ARBA00022487"/>
    </source>
</evidence>
<dbReference type="SUPFAM" id="SSF53474">
    <property type="entry name" value="alpha/beta-Hydrolases"/>
    <property type="match status" value="1"/>
</dbReference>
<evidence type="ECO:0000256" key="2">
    <source>
        <dbReference type="ARBA" id="ARBA00010515"/>
    </source>
</evidence>
<dbReference type="PROSITE" id="PS00941">
    <property type="entry name" value="CARBOXYLESTERASE_B_2"/>
    <property type="match status" value="1"/>
</dbReference>
<dbReference type="EMBL" id="GFDL01000520">
    <property type="protein sequence ID" value="JAV34525.1"/>
    <property type="molecule type" value="Transcribed_RNA"/>
</dbReference>
<keyword evidence="5" id="KW-1015">Disulfide bond</keyword>
<evidence type="ECO:0000256" key="6">
    <source>
        <dbReference type="ARBA" id="ARBA00023180"/>
    </source>
</evidence>
<protein>
    <recommendedName>
        <fullName evidence="7">Carboxylic ester hydrolase</fullName>
        <ecNumber evidence="7">3.1.1.-</ecNumber>
    </recommendedName>
</protein>
<dbReference type="InterPro" id="IPR029058">
    <property type="entry name" value="AB_hydrolase_fold"/>
</dbReference>
<keyword evidence="6" id="KW-0325">Glycoprotein</keyword>
<dbReference type="GO" id="GO:0052689">
    <property type="term" value="F:carboxylic ester hydrolase activity"/>
    <property type="evidence" value="ECO:0007669"/>
    <property type="project" value="UniProtKB-KW"/>
</dbReference>
<sequence length="644" mass="71510">MMKLLILSLLSIGAAHSSYALPPSTFGDALASAGQLSNKLKETVAWKTFAGIARESDSLNSLVRFIPRTTMGFVREVVNSFRQKDTRAIVLTRMGALEGRIQRVKGGARGEFFAFKGIRYGQAPVGELRFRAPVAELPWKGIKSALREASVCPHRSMILDNFKGSEDCLFLNVYTPDLPIGDYNPNFPVMIWIHGGAFSFGSGNAFLYGPDYLVPEGVVLVTFNYRLGPLGFLSVGRDAPGNAGIKDQVLALKWVRDNIAAFGGNPKEVTIFGQSAGAVSVHMLMMSPLAKGLFHKAIVQSGSALNPWAIATNPRERAFRLGALLGCYTNDTEELLYYLRKASPQKIVDLASRTITQEDVKRSIGLPFVPSVENWTGADASEEAPLISEDPLTIMKSGKYNNVPLIVGFNSHEAMLFLRRVRKDPNLLQSIDDDFQRLIPVDLDVKRDSEDGAFLAHSMRKFYLNDEHITNSTIQNLMDLMSDVMFEHGLTNLARLHAAHNGHDSTWLYRFAYDGALGIYKRILGIEWPGSCHGDELGYLFHFGVLNIRLDNSSLELQTMAKMTRMWTNFAKYSNPTPHGADDAVIGLRWPCLIPNSMTDLPYLDVTNSLTARNNPDAERLRFWDRTYEKYNGPILEGAAEGRS</sequence>
<keyword evidence="4 7" id="KW-0378">Hydrolase</keyword>
<feature type="chain" id="PRO_5011834271" description="Carboxylic ester hydrolase" evidence="7">
    <location>
        <begin position="21"/>
        <end position="644"/>
    </location>
</feature>
<dbReference type="InterPro" id="IPR002168">
    <property type="entry name" value="Lipase_GDXG_HIS_AS"/>
</dbReference>
<evidence type="ECO:0000256" key="4">
    <source>
        <dbReference type="ARBA" id="ARBA00022801"/>
    </source>
</evidence>